<dbReference type="PROSITE" id="PS00012">
    <property type="entry name" value="PHOSPHOPANTETHEINE"/>
    <property type="match status" value="1"/>
</dbReference>
<feature type="compositionally biased region" description="Polar residues" evidence="4">
    <location>
        <begin position="1700"/>
        <end position="1716"/>
    </location>
</feature>
<protein>
    <submittedName>
        <fullName evidence="6">Dimodular nonribosomal peptide synthase</fullName>
    </submittedName>
</protein>
<feature type="region of interest" description="Disordered" evidence="4">
    <location>
        <begin position="1988"/>
        <end position="2040"/>
    </location>
</feature>
<dbReference type="SUPFAM" id="SSF47336">
    <property type="entry name" value="ACP-like"/>
    <property type="match status" value="1"/>
</dbReference>
<keyword evidence="3" id="KW-0597">Phosphoprotein</keyword>
<dbReference type="InterPro" id="IPR020845">
    <property type="entry name" value="AMP-binding_CS"/>
</dbReference>
<dbReference type="PANTHER" id="PTHR45527">
    <property type="entry name" value="NONRIBOSOMAL PEPTIDE SYNTHETASE"/>
    <property type="match status" value="1"/>
</dbReference>
<dbReference type="InterPro" id="IPR000873">
    <property type="entry name" value="AMP-dep_synth/lig_dom"/>
</dbReference>
<dbReference type="InterPro" id="IPR045851">
    <property type="entry name" value="AMP-bd_C_sf"/>
</dbReference>
<dbReference type="Gene3D" id="3.30.300.30">
    <property type="match status" value="1"/>
</dbReference>
<proteinExistence type="predicted"/>
<comment type="cofactor">
    <cofactor evidence="1">
        <name>pantetheine 4'-phosphate</name>
        <dbReference type="ChEBI" id="CHEBI:47942"/>
    </cofactor>
</comment>
<accession>A0A3P5WUE9</accession>
<dbReference type="InterPro" id="IPR006162">
    <property type="entry name" value="Ppantetheine_attach_site"/>
</dbReference>
<dbReference type="InterPro" id="IPR036736">
    <property type="entry name" value="ACP-like_sf"/>
</dbReference>
<keyword evidence="2" id="KW-0596">Phosphopantetheine</keyword>
<feature type="compositionally biased region" description="Low complexity" evidence="4">
    <location>
        <begin position="587"/>
        <end position="606"/>
    </location>
</feature>
<keyword evidence="7" id="KW-1185">Reference proteome</keyword>
<sequence length="2089" mass="219752">MSHDSLTSADHDAAARLPLTPAQRGIWYAQQLAPENPMFQIAQFIEIVGPLDEAVLRSALAQAVAGTDALSMAFAADADGPYQVARPQPAALEVTDLSAAADPETQARSLMDTDLALPRDTATDQLLHTELIRLTPERHYFYQRVHHLLLDGYSAVLVLRRVAELYNSLLAAKASDAGTPAAEPPQAFGPLQELLAGEGAYPDSAAAEADRAYWTETLADAAPATGLAGRPDGAASSLVRVAQALPEAAASALTSAAATAPALVVTAAALYLHRITGERDVSVALPVTARRGNLAKSTPSMLSNIVPVRHGVDPSATVQDTVAAVGRSLRGALVHQRFRYEDLPTQGSYLGPSVNILPVLDQITFGPAQGTLTILSTGPIDDLSMVVHGLGEGAGVDSQRSLPTVQFEANAALYTEVELTEHLHRFVRLLAGVATRPSALLADLTVTTDAEELILLAAGEAANQTLPGHTIVEEFQANAAARPLSTAVVADDGTLTFAELEAQSNQLARFLTSHGAGPGHTVAVRLDRGVLLPVALLAVLKCGAAYLPLDPDYPAGRVEGMLEDAAPVRLLTTGAFMGAFTDATSQASSETSTGTSPGASTGASGADARHQEISTDVPVTVLDSALMQACLAGKDPSAPLPAAGQQDLAYVIFTSGSTGRPKGVGVEHLALLNLYTSHRDAIFLPAENRLGRKLRVAHTAGLSFDASWDPILWLIGGHELHMVDNQTRRDPEALSAYLSGEGIDSIETTPSFAKVLVAGGLFDQEQHPSVVALGGEAVDPLLWNELAGRDGLVAYNFYGPTETTVDSLTAVMEPGTEPTLGGSVANTRHYILDSGLNPVPDNAVGELYVAGVNLARGYLAQPGLSAERFVADPFALDGSRMYRTGDIVRRQGDGTLEFRGRLDAQVKIRGFRVELAEIEEVLLSLPGVEHAAITVGRNRAGYDQLLGYVTQAPSTDGHDQAALDTGELRRQSRRHLPDYMIPTSITQIPAIPLTPNGKLDARALPVPEQETTATEPRNEREAMVAQAFKDVLGLQVVGVEDDFFDLGGHSLLATRLVALLRDRTGTAPAFRTVFEKPTVAALAETLELGTAGASPLLPADRPAVLPLSFAQRRLWFLNRFNPESGAYNIPVVLDLRGTLNVAALEGALGQVSARHESLRTLFPLVGSEPTQQVLSVDAGAPAMTAVLCSADHLPAALAAETGRGFDLSQELPLRAVLFQLAPDHHVLAITLHHIAADGWSLAPLAHDLSTAYNRISAGQAADLPALPIQYADYTLWQRTELGSEHDAESPISRQLDFWARELRGAPEELQLPFDYVRGTPAAALGVAPGAGTHDGGQSPSSVPIALGADTAERLNALARTHKASLFMVLQAALAALLTKSGAGVDIPVGTPVAGRTDTQLEELVGFFVNTLVLRTNTSGNPTAGELVESVRYTNLHAYANQDAPFERVVEELNPTRSQHRHPLFQVMLTLQNTATARLSMDGLEATADQGQESAGAKFDLLLDFNEQADGLTGSLMFDPALFTLATAQQLAAGFEAVAAQFAADPAITLDRLQIQSPEQYAKVLAQSQGTCTSEPQPSVLAAFADTAARQPNRRAVVDTAGPLSELTFAQLQDRVTSVAKGLVAVGVQPGDRVAVALPRSADVATAALAVLAAGAVYIPVDLAYPAERIAMILHDGGPAVVIAAPGFTLGEAGDAAVGTPGNQGTPRAPGNQGTPVCQPVQTDIDALLAAGSGVSAEELAGRAPSPEDLAYVLFTSGSTGRPKGVAVQHGALANLYAHHHRTLYAPRFEAANGSAVAVAHIAGLGFDAAWDPMLWLVAGAELHLVPEPVRSDAEALIGYCSQHSIDVLETTPSYASQLLQLGLLAGVSSGVDRSPLLLLLGGEAVDPMLWEQLATTPGVDAHNFYGPTEFTVDSVTAKIGAGAPTIGRGIGNTDTLVLDQHLALVPAGIPGELYLAGAGMAQGYDQRPGETASRFVANPFAADGSRMYRTGDLVRRTAGPPKARSSSSPATTSRSRSAASGSNSARWRQHSPRTPPWIAQWSCPTATPPSAWWPTSPAQPALTTFAQWLPNACRTTWSRPSSWPSRRFR</sequence>
<dbReference type="Pfam" id="PF00550">
    <property type="entry name" value="PP-binding"/>
    <property type="match status" value="1"/>
</dbReference>
<dbReference type="EMBL" id="UXAU01000020">
    <property type="protein sequence ID" value="VDC24982.1"/>
    <property type="molecule type" value="Genomic_DNA"/>
</dbReference>
<dbReference type="InterPro" id="IPR001242">
    <property type="entry name" value="Condensation_dom"/>
</dbReference>
<dbReference type="NCBIfam" id="TIGR01733">
    <property type="entry name" value="AA-adenyl-dom"/>
    <property type="match status" value="1"/>
</dbReference>
<dbReference type="GO" id="GO:0008610">
    <property type="term" value="P:lipid biosynthetic process"/>
    <property type="evidence" value="ECO:0007669"/>
    <property type="project" value="UniProtKB-ARBA"/>
</dbReference>
<dbReference type="Gene3D" id="3.40.50.980">
    <property type="match status" value="4"/>
</dbReference>
<dbReference type="GO" id="GO:0005829">
    <property type="term" value="C:cytosol"/>
    <property type="evidence" value="ECO:0007669"/>
    <property type="project" value="TreeGrafter"/>
</dbReference>
<reference evidence="6 7" key="1">
    <citation type="submission" date="2018-11" db="EMBL/GenBank/DDBJ databases">
        <authorList>
            <person name="Criscuolo A."/>
        </authorList>
    </citation>
    <scope>NUCLEOTIDE SEQUENCE [LARGE SCALE GENOMIC DNA]</scope>
    <source>
        <strain evidence="6">AT11b</strain>
    </source>
</reference>
<dbReference type="InterPro" id="IPR025110">
    <property type="entry name" value="AMP-bd_C"/>
</dbReference>
<dbReference type="PROSITE" id="PS50075">
    <property type="entry name" value="CARRIER"/>
    <property type="match status" value="1"/>
</dbReference>
<dbReference type="InterPro" id="IPR023213">
    <property type="entry name" value="CAT-like_dom_sf"/>
</dbReference>
<evidence type="ECO:0000313" key="6">
    <source>
        <dbReference type="EMBL" id="VDC24982.1"/>
    </source>
</evidence>
<feature type="region of interest" description="Disordered" evidence="4">
    <location>
        <begin position="1694"/>
        <end position="1716"/>
    </location>
</feature>
<dbReference type="Pfam" id="PF00668">
    <property type="entry name" value="Condensation"/>
    <property type="match status" value="2"/>
</dbReference>
<organism evidence="6 7">
    <name type="scientific">Arthrobacter ulcerisalmonis</name>
    <dbReference type="NCBI Taxonomy" id="2483813"/>
    <lineage>
        <taxon>Bacteria</taxon>
        <taxon>Bacillati</taxon>
        <taxon>Actinomycetota</taxon>
        <taxon>Actinomycetes</taxon>
        <taxon>Micrococcales</taxon>
        <taxon>Micrococcaceae</taxon>
        <taxon>Arthrobacter</taxon>
    </lineage>
</organism>
<evidence type="ECO:0000256" key="3">
    <source>
        <dbReference type="ARBA" id="ARBA00022553"/>
    </source>
</evidence>
<dbReference type="CDD" id="cd19540">
    <property type="entry name" value="LCL_NRPS-like"/>
    <property type="match status" value="1"/>
</dbReference>
<feature type="region of interest" description="Disordered" evidence="4">
    <location>
        <begin position="586"/>
        <end position="610"/>
    </location>
</feature>
<dbReference type="Gene3D" id="2.30.38.10">
    <property type="entry name" value="Luciferase, Domain 3"/>
    <property type="match status" value="2"/>
</dbReference>
<name>A0A3P5WUE9_9MICC</name>
<gene>
    <name evidence="6" type="primary">dhbF_2</name>
    <name evidence="6" type="ORF">PSET11_01494</name>
</gene>
<dbReference type="PROSITE" id="PS00455">
    <property type="entry name" value="AMP_BINDING"/>
    <property type="match status" value="2"/>
</dbReference>
<evidence type="ECO:0000256" key="4">
    <source>
        <dbReference type="SAM" id="MobiDB-lite"/>
    </source>
</evidence>
<dbReference type="InterPro" id="IPR010071">
    <property type="entry name" value="AA_adenyl_dom"/>
</dbReference>
<dbReference type="GO" id="GO:0031177">
    <property type="term" value="F:phosphopantetheine binding"/>
    <property type="evidence" value="ECO:0007669"/>
    <property type="project" value="InterPro"/>
</dbReference>
<dbReference type="Gene3D" id="3.30.559.30">
    <property type="entry name" value="Nonribosomal peptide synthetase, condensation domain"/>
    <property type="match status" value="2"/>
</dbReference>
<dbReference type="Proteomes" id="UP000280861">
    <property type="component" value="Unassembled WGS sequence"/>
</dbReference>
<dbReference type="SUPFAM" id="SSF52777">
    <property type="entry name" value="CoA-dependent acyltransferases"/>
    <property type="match status" value="4"/>
</dbReference>
<dbReference type="InterPro" id="IPR009081">
    <property type="entry name" value="PP-bd_ACP"/>
</dbReference>
<dbReference type="GO" id="GO:0003824">
    <property type="term" value="F:catalytic activity"/>
    <property type="evidence" value="ECO:0007669"/>
    <property type="project" value="InterPro"/>
</dbReference>
<evidence type="ECO:0000259" key="5">
    <source>
        <dbReference type="PROSITE" id="PS50075"/>
    </source>
</evidence>
<feature type="compositionally biased region" description="Low complexity" evidence="4">
    <location>
        <begin position="2003"/>
        <end position="2026"/>
    </location>
</feature>
<dbReference type="GO" id="GO:0044550">
    <property type="term" value="P:secondary metabolite biosynthetic process"/>
    <property type="evidence" value="ECO:0007669"/>
    <property type="project" value="TreeGrafter"/>
</dbReference>
<dbReference type="Pfam" id="PF00501">
    <property type="entry name" value="AMP-binding"/>
    <property type="match status" value="2"/>
</dbReference>
<dbReference type="SUPFAM" id="SSF56801">
    <property type="entry name" value="Acetyl-CoA synthetase-like"/>
    <property type="match status" value="2"/>
</dbReference>
<feature type="domain" description="Carrier" evidence="5">
    <location>
        <begin position="1015"/>
        <end position="1090"/>
    </location>
</feature>
<dbReference type="GO" id="GO:0072330">
    <property type="term" value="P:monocarboxylic acid biosynthetic process"/>
    <property type="evidence" value="ECO:0007669"/>
    <property type="project" value="UniProtKB-ARBA"/>
</dbReference>
<dbReference type="CDD" id="cd05930">
    <property type="entry name" value="A_NRPS"/>
    <property type="match status" value="1"/>
</dbReference>
<dbReference type="FunFam" id="1.10.1200.10:FF:000016">
    <property type="entry name" value="Non-ribosomal peptide synthase"/>
    <property type="match status" value="1"/>
</dbReference>
<evidence type="ECO:0000256" key="2">
    <source>
        <dbReference type="ARBA" id="ARBA00022450"/>
    </source>
</evidence>
<evidence type="ECO:0000256" key="1">
    <source>
        <dbReference type="ARBA" id="ARBA00001957"/>
    </source>
</evidence>
<dbReference type="InterPro" id="IPR020806">
    <property type="entry name" value="PKS_PP-bd"/>
</dbReference>
<dbReference type="Gene3D" id="1.10.1200.10">
    <property type="entry name" value="ACP-like"/>
    <property type="match status" value="1"/>
</dbReference>
<dbReference type="GO" id="GO:0043041">
    <property type="term" value="P:amino acid activation for nonribosomal peptide biosynthetic process"/>
    <property type="evidence" value="ECO:0007669"/>
    <property type="project" value="TreeGrafter"/>
</dbReference>
<dbReference type="Gene3D" id="3.30.559.10">
    <property type="entry name" value="Chloramphenicol acetyltransferase-like domain"/>
    <property type="match status" value="2"/>
</dbReference>
<dbReference type="PANTHER" id="PTHR45527:SF1">
    <property type="entry name" value="FATTY ACID SYNTHASE"/>
    <property type="match status" value="1"/>
</dbReference>
<dbReference type="SMART" id="SM00823">
    <property type="entry name" value="PKS_PP"/>
    <property type="match status" value="1"/>
</dbReference>
<evidence type="ECO:0000313" key="7">
    <source>
        <dbReference type="Proteomes" id="UP000280861"/>
    </source>
</evidence>
<dbReference type="Pfam" id="PF13193">
    <property type="entry name" value="AMP-binding_C"/>
    <property type="match status" value="1"/>
</dbReference>